<dbReference type="EMBL" id="BMLP01000005">
    <property type="protein sequence ID" value="GGO34639.1"/>
    <property type="molecule type" value="Genomic_DNA"/>
</dbReference>
<sequence>MKTAVVICPGRGTYTKTELGVLKRHFKDAALLANFDARRRGMGQETLSDLDGAATYSVARHTRGDNASALIYAATLADFRSLDGVEVVAVTGNSMGWYSTLACAGALTPEGGFEVVNTMGTLMQERLIGGQLIYPFVNEDWQPDPAKKAELLTLVARIDAPGQRLALSIDLGGMLVLAGDEAGLKAFEAAVPVVQGRFPMRLANHAAFHTDLQAPVAEAGRARLAPGLFQQPRLPMIDGRGHVWWPGGCDLGALWDYTLGHQVVESYDFTKAIAHAAREFAPDLFIVTGPGTTLGGAVAQSLILADWRGMRSKSDFQSRQAADPLLISMGIDDQRRLVTKGD</sequence>
<evidence type="ECO:0000256" key="1">
    <source>
        <dbReference type="ARBA" id="ARBA00013258"/>
    </source>
</evidence>
<evidence type="ECO:0000256" key="3">
    <source>
        <dbReference type="ARBA" id="ARBA00023315"/>
    </source>
</evidence>
<evidence type="ECO:0000313" key="6">
    <source>
        <dbReference type="EMBL" id="GGO34639.1"/>
    </source>
</evidence>
<keyword evidence="7" id="KW-1185">Reference proteome</keyword>
<dbReference type="EC" id="2.3.1.39" evidence="1"/>
<dbReference type="InterPro" id="IPR016035">
    <property type="entry name" value="Acyl_Trfase/lysoPLipase"/>
</dbReference>
<evidence type="ECO:0000313" key="7">
    <source>
        <dbReference type="Proteomes" id="UP000598196"/>
    </source>
</evidence>
<gene>
    <name evidence="6" type="ORF">GCM10010991_25720</name>
</gene>
<dbReference type="PANTHER" id="PTHR42681">
    <property type="entry name" value="MALONYL-COA-ACYL CARRIER PROTEIN TRANSACYLASE, MITOCHONDRIAL"/>
    <property type="match status" value="1"/>
</dbReference>
<organism evidence="6 7">
    <name type="scientific">Gemmobacter aquaticus</name>
    <dbReference type="NCBI Taxonomy" id="490185"/>
    <lineage>
        <taxon>Bacteria</taxon>
        <taxon>Pseudomonadati</taxon>
        <taxon>Pseudomonadota</taxon>
        <taxon>Alphaproteobacteria</taxon>
        <taxon>Rhodobacterales</taxon>
        <taxon>Paracoccaceae</taxon>
        <taxon>Gemmobacter</taxon>
    </lineage>
</organism>
<evidence type="ECO:0000256" key="4">
    <source>
        <dbReference type="ARBA" id="ARBA00048462"/>
    </source>
</evidence>
<accession>A0A917YNB3</accession>
<evidence type="ECO:0000256" key="2">
    <source>
        <dbReference type="ARBA" id="ARBA00022679"/>
    </source>
</evidence>
<dbReference type="GO" id="GO:0004314">
    <property type="term" value="F:[acyl-carrier-protein] S-malonyltransferase activity"/>
    <property type="evidence" value="ECO:0007669"/>
    <property type="project" value="UniProtKB-EC"/>
</dbReference>
<dbReference type="OrthoDB" id="5756162at2"/>
<dbReference type="InterPro" id="IPR001227">
    <property type="entry name" value="Ac_transferase_dom_sf"/>
</dbReference>
<reference evidence="6 7" key="1">
    <citation type="journal article" date="2014" name="Int. J. Syst. Evol. Microbiol.">
        <title>Complete genome sequence of Corynebacterium casei LMG S-19264T (=DSM 44701T), isolated from a smear-ripened cheese.</title>
        <authorList>
            <consortium name="US DOE Joint Genome Institute (JGI-PGF)"/>
            <person name="Walter F."/>
            <person name="Albersmeier A."/>
            <person name="Kalinowski J."/>
            <person name="Ruckert C."/>
        </authorList>
    </citation>
    <scope>NUCLEOTIDE SEQUENCE [LARGE SCALE GENOMIC DNA]</scope>
    <source>
        <strain evidence="6 7">CGMCC 1.7029</strain>
    </source>
</reference>
<dbReference type="Gene3D" id="3.40.366.10">
    <property type="entry name" value="Malonyl-Coenzyme A Acyl Carrier Protein, domain 2"/>
    <property type="match status" value="1"/>
</dbReference>
<feature type="domain" description="Malonyl-CoA:ACP transacylase (MAT)" evidence="5">
    <location>
        <begin position="39"/>
        <end position="310"/>
    </location>
</feature>
<dbReference type="GO" id="GO:0006633">
    <property type="term" value="P:fatty acid biosynthetic process"/>
    <property type="evidence" value="ECO:0007669"/>
    <property type="project" value="TreeGrafter"/>
</dbReference>
<proteinExistence type="predicted"/>
<dbReference type="RefSeq" id="WP_146287565.1">
    <property type="nucleotide sequence ID" value="NZ_BMLP01000005.1"/>
</dbReference>
<name>A0A917YNB3_9RHOB</name>
<comment type="caution">
    <text evidence="6">The sequence shown here is derived from an EMBL/GenBank/DDBJ whole genome shotgun (WGS) entry which is preliminary data.</text>
</comment>
<keyword evidence="2" id="KW-0808">Transferase</keyword>
<dbReference type="Proteomes" id="UP000598196">
    <property type="component" value="Unassembled WGS sequence"/>
</dbReference>
<protein>
    <recommendedName>
        <fullName evidence="1">[acyl-carrier-protein] S-malonyltransferase</fullName>
        <ecNumber evidence="1">2.3.1.39</ecNumber>
    </recommendedName>
</protein>
<dbReference type="InterPro" id="IPR014043">
    <property type="entry name" value="Acyl_transferase_dom"/>
</dbReference>
<dbReference type="InterPro" id="IPR050858">
    <property type="entry name" value="Mal-CoA-ACP_Trans/PKS_FabD"/>
</dbReference>
<comment type="catalytic activity">
    <reaction evidence="4">
        <text>holo-[ACP] + malonyl-CoA = malonyl-[ACP] + CoA</text>
        <dbReference type="Rhea" id="RHEA:41792"/>
        <dbReference type="Rhea" id="RHEA-COMP:9623"/>
        <dbReference type="Rhea" id="RHEA-COMP:9685"/>
        <dbReference type="ChEBI" id="CHEBI:57287"/>
        <dbReference type="ChEBI" id="CHEBI:57384"/>
        <dbReference type="ChEBI" id="CHEBI:64479"/>
        <dbReference type="ChEBI" id="CHEBI:78449"/>
        <dbReference type="EC" id="2.3.1.39"/>
    </reaction>
</comment>
<dbReference type="SMART" id="SM00827">
    <property type="entry name" value="PKS_AT"/>
    <property type="match status" value="1"/>
</dbReference>
<dbReference type="SUPFAM" id="SSF52151">
    <property type="entry name" value="FabD/lysophospholipase-like"/>
    <property type="match status" value="1"/>
</dbReference>
<evidence type="ECO:0000259" key="5">
    <source>
        <dbReference type="SMART" id="SM00827"/>
    </source>
</evidence>
<dbReference type="PANTHER" id="PTHR42681:SF1">
    <property type="entry name" value="MALONYL-COA-ACYL CARRIER PROTEIN TRANSACYLASE, MITOCHONDRIAL"/>
    <property type="match status" value="1"/>
</dbReference>
<keyword evidence="3" id="KW-0012">Acyltransferase</keyword>
<dbReference type="AlphaFoldDB" id="A0A917YNB3"/>